<dbReference type="PANTHER" id="PTHR40661">
    <property type="match status" value="1"/>
</dbReference>
<dbReference type="Gene3D" id="2.10.109.10">
    <property type="entry name" value="Umud Fragment, subunit A"/>
    <property type="match status" value="1"/>
</dbReference>
<evidence type="ECO:0000313" key="9">
    <source>
        <dbReference type="Proteomes" id="UP000184368"/>
    </source>
</evidence>
<evidence type="ECO:0000256" key="3">
    <source>
        <dbReference type="ARBA" id="ARBA00023015"/>
    </source>
</evidence>
<dbReference type="RefSeq" id="WP_073048240.1">
    <property type="nucleotide sequence ID" value="NZ_FQUO01000024.1"/>
</dbReference>
<evidence type="ECO:0000259" key="7">
    <source>
        <dbReference type="PROSITE" id="PS50943"/>
    </source>
</evidence>
<evidence type="ECO:0000256" key="5">
    <source>
        <dbReference type="ARBA" id="ARBA00023163"/>
    </source>
</evidence>
<dbReference type="InterPro" id="IPR001387">
    <property type="entry name" value="Cro/C1-type_HTH"/>
</dbReference>
<dbReference type="SMART" id="SM00530">
    <property type="entry name" value="HTH_XRE"/>
    <property type="match status" value="1"/>
</dbReference>
<evidence type="ECO:0000259" key="6">
    <source>
        <dbReference type="PROSITE" id="PS50268"/>
    </source>
</evidence>
<organism evidence="8 9">
    <name type="scientific">Cnuella takakiae</name>
    <dbReference type="NCBI Taxonomy" id="1302690"/>
    <lineage>
        <taxon>Bacteria</taxon>
        <taxon>Pseudomonadati</taxon>
        <taxon>Bacteroidota</taxon>
        <taxon>Chitinophagia</taxon>
        <taxon>Chitinophagales</taxon>
        <taxon>Chitinophagaceae</taxon>
        <taxon>Cnuella</taxon>
    </lineage>
</organism>
<keyword evidence="5" id="KW-0804">Transcription</keyword>
<dbReference type="GO" id="GO:0007156">
    <property type="term" value="P:homophilic cell adhesion via plasma membrane adhesion molecules"/>
    <property type="evidence" value="ECO:0007669"/>
    <property type="project" value="InterPro"/>
</dbReference>
<reference evidence="8 9" key="1">
    <citation type="submission" date="2016-11" db="EMBL/GenBank/DDBJ databases">
        <authorList>
            <person name="Jaros S."/>
            <person name="Januszkiewicz K."/>
            <person name="Wedrychowicz H."/>
        </authorList>
    </citation>
    <scope>NUCLEOTIDE SEQUENCE [LARGE SCALE GENOMIC DNA]</scope>
    <source>
        <strain evidence="8 9">DSM 26897</strain>
    </source>
</reference>
<dbReference type="OrthoDB" id="3831186at2"/>
<dbReference type="SUPFAM" id="SSF51306">
    <property type="entry name" value="LexA/Signal peptidase"/>
    <property type="match status" value="1"/>
</dbReference>
<keyword evidence="1" id="KW-0645">Protease</keyword>
<sequence>MAYNLREIRELYNLTQGELAAALDLTRELVNKMEKGKMKQSKATQIKLKMFLEGQKSEENSQGVEIIGVAAAQPSRVALPYMEQRREQKKEKAPMMVPLVGIKAQAGYVKGFEQTDYMEGLEKYSLPPGVNPTGAMWSYFEVDGDSMEPTLYAGDILLASMLPHEDWGDVKNFCVYVILTDQQLMVKRVYQKSPDMWVLISDNDDLYPQVLLPVNKISQVWTFRRHIRSRVPQPKEFWITA</sequence>
<accession>A0A1M5IM50</accession>
<dbReference type="InterPro" id="IPR039418">
    <property type="entry name" value="LexA-like"/>
</dbReference>
<keyword evidence="3" id="KW-0805">Transcription regulation</keyword>
<dbReference type="CDD" id="cd06529">
    <property type="entry name" value="S24_LexA-like"/>
    <property type="match status" value="1"/>
</dbReference>
<dbReference type="PROSITE" id="PS00501">
    <property type="entry name" value="SPASE_I_1"/>
    <property type="match status" value="1"/>
</dbReference>
<dbReference type="PROSITE" id="PS50943">
    <property type="entry name" value="HTH_CROC1"/>
    <property type="match status" value="1"/>
</dbReference>
<feature type="domain" description="Cadherin" evidence="6">
    <location>
        <begin position="123"/>
        <end position="210"/>
    </location>
</feature>
<keyword evidence="2" id="KW-0378">Hydrolase</keyword>
<dbReference type="Pfam" id="PF00717">
    <property type="entry name" value="Peptidase_S24"/>
    <property type="match status" value="1"/>
</dbReference>
<evidence type="ECO:0000313" key="8">
    <source>
        <dbReference type="EMBL" id="SHG29010.1"/>
    </source>
</evidence>
<dbReference type="InterPro" id="IPR036286">
    <property type="entry name" value="LexA/Signal_pep-like_sf"/>
</dbReference>
<dbReference type="PANTHER" id="PTHR40661:SF3">
    <property type="entry name" value="FELS-1 PROPHAGE TRANSCRIPTIONAL REGULATOR"/>
    <property type="match status" value="1"/>
</dbReference>
<dbReference type="InterPro" id="IPR002126">
    <property type="entry name" value="Cadherin-like_dom"/>
</dbReference>
<name>A0A1M5IM50_9BACT</name>
<dbReference type="PROSITE" id="PS50268">
    <property type="entry name" value="CADHERIN_2"/>
    <property type="match status" value="1"/>
</dbReference>
<dbReference type="InterPro" id="IPR015927">
    <property type="entry name" value="Peptidase_S24_S26A/B/C"/>
</dbReference>
<dbReference type="Gene3D" id="1.10.260.40">
    <property type="entry name" value="lambda repressor-like DNA-binding domains"/>
    <property type="match status" value="1"/>
</dbReference>
<dbReference type="SUPFAM" id="SSF47413">
    <property type="entry name" value="lambda repressor-like DNA-binding domains"/>
    <property type="match status" value="1"/>
</dbReference>
<dbReference type="Proteomes" id="UP000184368">
    <property type="component" value="Unassembled WGS sequence"/>
</dbReference>
<keyword evidence="9" id="KW-1185">Reference proteome</keyword>
<feature type="domain" description="HTH cro/C1-type" evidence="7">
    <location>
        <begin position="5"/>
        <end position="60"/>
    </location>
</feature>
<dbReference type="GO" id="GO:0003677">
    <property type="term" value="F:DNA binding"/>
    <property type="evidence" value="ECO:0007669"/>
    <property type="project" value="UniProtKB-KW"/>
</dbReference>
<protein>
    <submittedName>
        <fullName evidence="8">Helix-turn-helix</fullName>
    </submittedName>
</protein>
<dbReference type="GO" id="GO:0005509">
    <property type="term" value="F:calcium ion binding"/>
    <property type="evidence" value="ECO:0007669"/>
    <property type="project" value="InterPro"/>
</dbReference>
<dbReference type="CDD" id="cd00093">
    <property type="entry name" value="HTH_XRE"/>
    <property type="match status" value="1"/>
</dbReference>
<dbReference type="InterPro" id="IPR019756">
    <property type="entry name" value="Pept_S26A_signal_pept_1_Ser-AS"/>
</dbReference>
<dbReference type="Pfam" id="PF01381">
    <property type="entry name" value="HTH_3"/>
    <property type="match status" value="1"/>
</dbReference>
<keyword evidence="4" id="KW-0238">DNA-binding</keyword>
<dbReference type="GO" id="GO:0006508">
    <property type="term" value="P:proteolysis"/>
    <property type="evidence" value="ECO:0007669"/>
    <property type="project" value="UniProtKB-KW"/>
</dbReference>
<dbReference type="STRING" id="1302690.BUE76_10240"/>
<evidence type="ECO:0000256" key="1">
    <source>
        <dbReference type="ARBA" id="ARBA00022670"/>
    </source>
</evidence>
<proteinExistence type="predicted"/>
<gene>
    <name evidence="8" type="ORF">SAMN05444008_12438</name>
</gene>
<evidence type="ECO:0000256" key="2">
    <source>
        <dbReference type="ARBA" id="ARBA00022801"/>
    </source>
</evidence>
<dbReference type="GO" id="GO:0016020">
    <property type="term" value="C:membrane"/>
    <property type="evidence" value="ECO:0007669"/>
    <property type="project" value="InterPro"/>
</dbReference>
<dbReference type="EMBL" id="FQUO01000024">
    <property type="protein sequence ID" value="SHG29010.1"/>
    <property type="molecule type" value="Genomic_DNA"/>
</dbReference>
<evidence type="ECO:0000256" key="4">
    <source>
        <dbReference type="ARBA" id="ARBA00023125"/>
    </source>
</evidence>
<dbReference type="GO" id="GO:0004252">
    <property type="term" value="F:serine-type endopeptidase activity"/>
    <property type="evidence" value="ECO:0007669"/>
    <property type="project" value="InterPro"/>
</dbReference>
<dbReference type="InterPro" id="IPR010982">
    <property type="entry name" value="Lambda_DNA-bd_dom_sf"/>
</dbReference>
<dbReference type="AlphaFoldDB" id="A0A1M5IM50"/>